<dbReference type="PANTHER" id="PTHR23520:SF5">
    <property type="entry name" value="TRANSPORTER, PUTATIVE (AFU_ORTHOLOGUE AFUA_3G04000)-RELATED"/>
    <property type="match status" value="1"/>
</dbReference>
<evidence type="ECO:0000256" key="3">
    <source>
        <dbReference type="SAM" id="Phobius"/>
    </source>
</evidence>
<feature type="transmembrane region" description="Helical" evidence="3">
    <location>
        <begin position="77"/>
        <end position="94"/>
    </location>
</feature>
<evidence type="ECO:0000256" key="1">
    <source>
        <dbReference type="ARBA" id="ARBA00004141"/>
    </source>
</evidence>
<dbReference type="OrthoDB" id="10027823at2759"/>
<keyword evidence="3" id="KW-0472">Membrane</keyword>
<accession>A0A150GK95</accession>
<comment type="caution">
    <text evidence="5">The sequence shown here is derived from an EMBL/GenBank/DDBJ whole genome shotgun (WGS) entry which is preliminary data.</text>
</comment>
<feature type="compositionally biased region" description="Low complexity" evidence="2">
    <location>
        <begin position="267"/>
        <end position="276"/>
    </location>
</feature>
<feature type="compositionally biased region" description="Gly residues" evidence="2">
    <location>
        <begin position="291"/>
        <end position="308"/>
    </location>
</feature>
<reference evidence="6" key="1">
    <citation type="journal article" date="2016" name="Nat. Commun.">
        <title>The Gonium pectorale genome demonstrates co-option of cell cycle regulation during the evolution of multicellularity.</title>
        <authorList>
            <person name="Hanschen E.R."/>
            <person name="Marriage T.N."/>
            <person name="Ferris P.J."/>
            <person name="Hamaji T."/>
            <person name="Toyoda A."/>
            <person name="Fujiyama A."/>
            <person name="Neme R."/>
            <person name="Noguchi H."/>
            <person name="Minakuchi Y."/>
            <person name="Suzuki M."/>
            <person name="Kawai-Toyooka H."/>
            <person name="Smith D.R."/>
            <person name="Sparks H."/>
            <person name="Anderson J."/>
            <person name="Bakaric R."/>
            <person name="Luria V."/>
            <person name="Karger A."/>
            <person name="Kirschner M.W."/>
            <person name="Durand P.M."/>
            <person name="Michod R.E."/>
            <person name="Nozaki H."/>
            <person name="Olson B.J."/>
        </authorList>
    </citation>
    <scope>NUCLEOTIDE SEQUENCE [LARGE SCALE GENOMIC DNA]</scope>
    <source>
        <strain evidence="6">NIES-2863</strain>
    </source>
</reference>
<name>A0A150GK95_GONPE</name>
<feature type="transmembrane region" description="Helical" evidence="3">
    <location>
        <begin position="121"/>
        <end position="142"/>
    </location>
</feature>
<feature type="transmembrane region" description="Helical" evidence="3">
    <location>
        <begin position="25"/>
        <end position="47"/>
    </location>
</feature>
<keyword evidence="3" id="KW-1133">Transmembrane helix</keyword>
<keyword evidence="6" id="KW-1185">Reference proteome</keyword>
<dbReference type="Gene3D" id="1.20.1250.20">
    <property type="entry name" value="MFS general substrate transporter like domains"/>
    <property type="match status" value="2"/>
</dbReference>
<feature type="transmembrane region" description="Helical" evidence="3">
    <location>
        <begin position="162"/>
        <end position="180"/>
    </location>
</feature>
<dbReference type="SUPFAM" id="SSF103473">
    <property type="entry name" value="MFS general substrate transporter"/>
    <property type="match status" value="1"/>
</dbReference>
<keyword evidence="3" id="KW-0812">Transmembrane</keyword>
<comment type="subcellular location">
    <subcellularLocation>
        <location evidence="1">Membrane</location>
        <topology evidence="1">Multi-pass membrane protein</topology>
    </subcellularLocation>
</comment>
<evidence type="ECO:0000256" key="2">
    <source>
        <dbReference type="SAM" id="MobiDB-lite"/>
    </source>
</evidence>
<dbReference type="InterPro" id="IPR036259">
    <property type="entry name" value="MFS_trans_sf"/>
</dbReference>
<dbReference type="AlphaFoldDB" id="A0A150GK95"/>
<evidence type="ECO:0000313" key="5">
    <source>
        <dbReference type="EMBL" id="KXZ50204.1"/>
    </source>
</evidence>
<feature type="transmembrane region" description="Helical" evidence="3">
    <location>
        <begin position="364"/>
        <end position="383"/>
    </location>
</feature>
<gene>
    <name evidence="5" type="ORF">GPECTOR_17g841</name>
</gene>
<organism evidence="5 6">
    <name type="scientific">Gonium pectorale</name>
    <name type="common">Green alga</name>
    <dbReference type="NCBI Taxonomy" id="33097"/>
    <lineage>
        <taxon>Eukaryota</taxon>
        <taxon>Viridiplantae</taxon>
        <taxon>Chlorophyta</taxon>
        <taxon>core chlorophytes</taxon>
        <taxon>Chlorophyceae</taxon>
        <taxon>CS clade</taxon>
        <taxon>Chlamydomonadales</taxon>
        <taxon>Volvocaceae</taxon>
        <taxon>Gonium</taxon>
    </lineage>
</organism>
<dbReference type="EMBL" id="LSYV01000018">
    <property type="protein sequence ID" value="KXZ50204.1"/>
    <property type="molecule type" value="Genomic_DNA"/>
</dbReference>
<evidence type="ECO:0000313" key="6">
    <source>
        <dbReference type="Proteomes" id="UP000075714"/>
    </source>
</evidence>
<dbReference type="GO" id="GO:0016020">
    <property type="term" value="C:membrane"/>
    <property type="evidence" value="ECO:0007669"/>
    <property type="project" value="UniProtKB-SubCell"/>
</dbReference>
<dbReference type="PROSITE" id="PS50850">
    <property type="entry name" value="MFS"/>
    <property type="match status" value="1"/>
</dbReference>
<dbReference type="PANTHER" id="PTHR23520">
    <property type="entry name" value="TRANSPORTER, PUTATIVE (AFU_ORTHOLOGUE AFUA_3G04000)-RELATED"/>
    <property type="match status" value="1"/>
</dbReference>
<feature type="domain" description="Major facilitator superfamily (MFS) profile" evidence="4">
    <location>
        <begin position="317"/>
        <end position="500"/>
    </location>
</feature>
<evidence type="ECO:0000259" key="4">
    <source>
        <dbReference type="PROSITE" id="PS50850"/>
    </source>
</evidence>
<proteinExistence type="predicted"/>
<dbReference type="GO" id="GO:0022857">
    <property type="term" value="F:transmembrane transporter activity"/>
    <property type="evidence" value="ECO:0007669"/>
    <property type="project" value="InterPro"/>
</dbReference>
<feature type="region of interest" description="Disordered" evidence="2">
    <location>
        <begin position="235"/>
        <end position="308"/>
    </location>
</feature>
<protein>
    <recommendedName>
        <fullName evidence="4">Major facilitator superfamily (MFS) profile domain-containing protein</fullName>
    </recommendedName>
</protein>
<dbReference type="STRING" id="33097.A0A150GK95"/>
<feature type="transmembrane region" description="Helical" evidence="3">
    <location>
        <begin position="54"/>
        <end position="71"/>
    </location>
</feature>
<dbReference type="Proteomes" id="UP000075714">
    <property type="component" value="Unassembled WGS sequence"/>
</dbReference>
<feature type="transmembrane region" description="Helical" evidence="3">
    <location>
        <begin position="317"/>
        <end position="344"/>
    </location>
</feature>
<dbReference type="InterPro" id="IPR011701">
    <property type="entry name" value="MFS"/>
</dbReference>
<dbReference type="Pfam" id="PF07690">
    <property type="entry name" value="MFS_1"/>
    <property type="match status" value="1"/>
</dbReference>
<dbReference type="InterPro" id="IPR020846">
    <property type="entry name" value="MFS_dom"/>
</dbReference>
<sequence length="500" mass="52020">MWAYGTVGVILAVYLSEIGLSNNQLGTLLTLTLIGDSAISLAVTRWADAVGRRLMLVSSCLLMVLAGVVYGEVLHPSFLVLLLAATVGVLSPSGNEVGPFMAMEQAVLAELVGSERRTHVFAWYNLVGYGMTAVGALTAGHALTWAREAYGISDLEGYRVVFLQYGISGAVLLLLFLLLSEEVERPERRRRRAAQHIAPSAASRTSPSAVAVVAAGQTGGCDEEAALREPLLSTQQHHTDGAESEPTVHPEPAQPAGEADSGGGAVAAGASAAVTAGGQGETREAAAKARGGAGAAGGSGGGDGGGPKGLSARSRSIVLRLSVLFATDSFAGGLVTGTLLAYFFQTKYGVSMAYLGNLLFGANLLAAVSSLASGFVAAKIGLINTMVFTHLPSNVLMLLVPLMPNLRLATIMVFLRFSISQMDVAPRASYVAGVVRPDERTAAMGVVNIAKSIGAAFGPLLTGWLADRGLFQWAFYLCGGLKIAYDLTLLWSFSHIKPEH</sequence>